<dbReference type="RefSeq" id="WP_118421994.1">
    <property type="nucleotide sequence ID" value="NZ_QRZF01000013.1"/>
</dbReference>
<dbReference type="GO" id="GO:0010181">
    <property type="term" value="F:FMN binding"/>
    <property type="evidence" value="ECO:0007669"/>
    <property type="project" value="InterPro"/>
</dbReference>
<proteinExistence type="predicted"/>
<comment type="caution">
    <text evidence="4">The sequence shown here is derived from an EMBL/GenBank/DDBJ whole genome shotgun (WGS) entry which is preliminary data.</text>
</comment>
<organism evidence="4 5">
    <name type="scientific">Bacteroides intestinalis</name>
    <dbReference type="NCBI Taxonomy" id="329854"/>
    <lineage>
        <taxon>Bacteria</taxon>
        <taxon>Pseudomonadati</taxon>
        <taxon>Bacteroidota</taxon>
        <taxon>Bacteroidia</taxon>
        <taxon>Bacteroidales</taxon>
        <taxon>Bacteroidaceae</taxon>
        <taxon>Bacteroides</taxon>
    </lineage>
</organism>
<dbReference type="Proteomes" id="UP000283850">
    <property type="component" value="Unassembled WGS sequence"/>
</dbReference>
<evidence type="ECO:0000256" key="1">
    <source>
        <dbReference type="SAM" id="MobiDB-lite"/>
    </source>
</evidence>
<evidence type="ECO:0000256" key="2">
    <source>
        <dbReference type="SAM" id="SignalP"/>
    </source>
</evidence>
<feature type="domain" description="Flavodoxin-like" evidence="3">
    <location>
        <begin position="75"/>
        <end position="217"/>
    </location>
</feature>
<protein>
    <submittedName>
        <fullName evidence="4">Flavodoxin</fullName>
    </submittedName>
</protein>
<name>A0A412Y076_9BACE</name>
<feature type="signal peptide" evidence="2">
    <location>
        <begin position="1"/>
        <end position="21"/>
    </location>
</feature>
<evidence type="ECO:0000313" key="5">
    <source>
        <dbReference type="Proteomes" id="UP000283850"/>
    </source>
</evidence>
<dbReference type="PANTHER" id="PTHR39201:SF1">
    <property type="entry name" value="FLAVODOXIN-LIKE DOMAIN-CONTAINING PROTEIN"/>
    <property type="match status" value="1"/>
</dbReference>
<accession>A0A412Y076</accession>
<feature type="region of interest" description="Disordered" evidence="1">
    <location>
        <begin position="27"/>
        <end position="50"/>
    </location>
</feature>
<dbReference type="Gene3D" id="3.40.50.360">
    <property type="match status" value="1"/>
</dbReference>
<gene>
    <name evidence="4" type="ORF">DWW10_17365</name>
</gene>
<sequence length="222" mass="24543">MKKFLIVVFSLLSGFVFTSCGGDDPVADSTDFSGTETPDTPNDDPDNPGIQTGKILIVYFSRTGYNYPNQWLDIGHTARVAGYIADLTGGDRFEILPVVPYPDNYQETVAIAREEYDNDARPAIQNKIENLDDYDTVFIGNPIWHGTAPMIIRTFYESYDLAGKVLIPFSTHAGSGLGDSERLARNYYPDNTVLSGLAVQGTDSFNAHDDVEAWLERIGIIE</sequence>
<dbReference type="EMBL" id="QRZF01000013">
    <property type="protein sequence ID" value="RGV50970.1"/>
    <property type="molecule type" value="Genomic_DNA"/>
</dbReference>
<feature type="chain" id="PRO_5019393263" evidence="2">
    <location>
        <begin position="22"/>
        <end position="222"/>
    </location>
</feature>
<dbReference type="InterPro" id="IPR029039">
    <property type="entry name" value="Flavoprotein-like_sf"/>
</dbReference>
<dbReference type="SUPFAM" id="SSF52218">
    <property type="entry name" value="Flavoproteins"/>
    <property type="match status" value="1"/>
</dbReference>
<dbReference type="PANTHER" id="PTHR39201">
    <property type="entry name" value="EXPORTED PROTEIN-RELATED"/>
    <property type="match status" value="1"/>
</dbReference>
<keyword evidence="2" id="KW-0732">Signal</keyword>
<dbReference type="AlphaFoldDB" id="A0A412Y076"/>
<dbReference type="Pfam" id="PF12682">
    <property type="entry name" value="Flavodoxin_4"/>
    <property type="match status" value="1"/>
</dbReference>
<evidence type="ECO:0000259" key="3">
    <source>
        <dbReference type="Pfam" id="PF12682"/>
    </source>
</evidence>
<dbReference type="InterPro" id="IPR008254">
    <property type="entry name" value="Flavodoxin/NO_synth"/>
</dbReference>
<reference evidence="4 5" key="1">
    <citation type="submission" date="2018-08" db="EMBL/GenBank/DDBJ databases">
        <title>A genome reference for cultivated species of the human gut microbiota.</title>
        <authorList>
            <person name="Zou Y."/>
            <person name="Xue W."/>
            <person name="Luo G."/>
        </authorList>
    </citation>
    <scope>NUCLEOTIDE SEQUENCE [LARGE SCALE GENOMIC DNA]</scope>
    <source>
        <strain evidence="4 5">AF14-32</strain>
    </source>
</reference>
<dbReference type="PROSITE" id="PS51257">
    <property type="entry name" value="PROKAR_LIPOPROTEIN"/>
    <property type="match status" value="1"/>
</dbReference>
<evidence type="ECO:0000313" key="4">
    <source>
        <dbReference type="EMBL" id="RGV50970.1"/>
    </source>
</evidence>